<keyword evidence="2" id="KW-1185">Reference proteome</keyword>
<dbReference type="Proteomes" id="UP000770661">
    <property type="component" value="Unassembled WGS sequence"/>
</dbReference>
<dbReference type="AlphaFoldDB" id="A0A8J8W9P7"/>
<gene>
    <name evidence="1" type="ORF">GWK47_027176</name>
</gene>
<proteinExistence type="predicted"/>
<sequence>MTTWVLRRGRGCPLPVPKRRRFGDFRPPDSCPPGPSSPFLLKGPFFWPSPRPPRMLPLGHPPFPPSFFPGHRPRRVACETVDGPFCHGGRLGEAPGAPVPDPGGSSFFREGGGQGSYLYRRFLSSPRTPSKQPAFLRRPLWMLWPPYWLSLFWVGAASRVWRNQDARWLSRGPEPVALEKAGLDPRSVESGYHQWTGVLLRPGLRPRFSPGPLGFPRVGVISFSGCPGFLPRTSRGGATGEGGVFRRDFQERQTRSLFGLFCCLSSVTGGTAPPSPVGIHSPPPQFPRSDVVGLCRPPVSFFRPPSLLPTVRPAFDRAVTPPWLFGARPFGAPWS</sequence>
<comment type="caution">
    <text evidence="1">The sequence shown here is derived from an EMBL/GenBank/DDBJ whole genome shotgun (WGS) entry which is preliminary data.</text>
</comment>
<accession>A0A8J8W9P7</accession>
<reference evidence="1" key="1">
    <citation type="submission" date="2020-07" db="EMBL/GenBank/DDBJ databases">
        <title>The High-quality genome of the commercially important snow crab, Chionoecetes opilio.</title>
        <authorList>
            <person name="Jeong J.-H."/>
            <person name="Ryu S."/>
        </authorList>
    </citation>
    <scope>NUCLEOTIDE SEQUENCE</scope>
    <source>
        <strain evidence="1">MADBK_172401_WGS</strain>
        <tissue evidence="1">Digestive gland</tissue>
    </source>
</reference>
<organism evidence="1 2">
    <name type="scientific">Chionoecetes opilio</name>
    <name type="common">Atlantic snow crab</name>
    <name type="synonym">Cancer opilio</name>
    <dbReference type="NCBI Taxonomy" id="41210"/>
    <lineage>
        <taxon>Eukaryota</taxon>
        <taxon>Metazoa</taxon>
        <taxon>Ecdysozoa</taxon>
        <taxon>Arthropoda</taxon>
        <taxon>Crustacea</taxon>
        <taxon>Multicrustacea</taxon>
        <taxon>Malacostraca</taxon>
        <taxon>Eumalacostraca</taxon>
        <taxon>Eucarida</taxon>
        <taxon>Decapoda</taxon>
        <taxon>Pleocyemata</taxon>
        <taxon>Brachyura</taxon>
        <taxon>Eubrachyura</taxon>
        <taxon>Majoidea</taxon>
        <taxon>Majidae</taxon>
        <taxon>Chionoecetes</taxon>
    </lineage>
</organism>
<protein>
    <submittedName>
        <fullName evidence="1">Uncharacterized protein</fullName>
    </submittedName>
</protein>
<evidence type="ECO:0000313" key="2">
    <source>
        <dbReference type="Proteomes" id="UP000770661"/>
    </source>
</evidence>
<name>A0A8J8W9P7_CHIOP</name>
<evidence type="ECO:0000313" key="1">
    <source>
        <dbReference type="EMBL" id="KAG0694577.1"/>
    </source>
</evidence>
<dbReference type="EMBL" id="JACEEZ010026129">
    <property type="protein sequence ID" value="KAG0694577.1"/>
    <property type="molecule type" value="Genomic_DNA"/>
</dbReference>